<evidence type="ECO:0000313" key="14">
    <source>
        <dbReference type="EMBL" id="OSQ49270.1"/>
    </source>
</evidence>
<dbReference type="PROSITE" id="PS50893">
    <property type="entry name" value="ABC_TRANSPORTER_2"/>
    <property type="match status" value="1"/>
</dbReference>
<name>A0A1Y2LEC0_9PROT</name>
<protein>
    <recommendedName>
        <fullName evidence="4 12">Cell division ATP-binding protein FtsE</fullName>
    </recommendedName>
</protein>
<dbReference type="GO" id="GO:0022857">
    <property type="term" value="F:transmembrane transporter activity"/>
    <property type="evidence" value="ECO:0007669"/>
    <property type="project" value="TreeGrafter"/>
</dbReference>
<dbReference type="FunFam" id="3.40.50.300:FF:000056">
    <property type="entry name" value="Cell division ATP-binding protein FtsE"/>
    <property type="match status" value="1"/>
</dbReference>
<dbReference type="AlphaFoldDB" id="A0A1Y2LEC0"/>
<dbReference type="GO" id="GO:0005524">
    <property type="term" value="F:ATP binding"/>
    <property type="evidence" value="ECO:0007669"/>
    <property type="project" value="UniProtKB-UniRule"/>
</dbReference>
<evidence type="ECO:0000313" key="15">
    <source>
        <dbReference type="Proteomes" id="UP000193396"/>
    </source>
</evidence>
<keyword evidence="9 12" id="KW-0067">ATP-binding</keyword>
<evidence type="ECO:0000256" key="8">
    <source>
        <dbReference type="ARBA" id="ARBA00022741"/>
    </source>
</evidence>
<dbReference type="STRING" id="1293890.TALK_06285"/>
<dbReference type="GO" id="GO:0016887">
    <property type="term" value="F:ATP hydrolysis activity"/>
    <property type="evidence" value="ECO:0007669"/>
    <property type="project" value="InterPro"/>
</dbReference>
<evidence type="ECO:0000256" key="12">
    <source>
        <dbReference type="RuleBase" id="RU365094"/>
    </source>
</evidence>
<evidence type="ECO:0000256" key="10">
    <source>
        <dbReference type="ARBA" id="ARBA00023136"/>
    </source>
</evidence>
<feature type="domain" description="ABC transporter" evidence="13">
    <location>
        <begin position="12"/>
        <end position="231"/>
    </location>
</feature>
<dbReference type="InterPro" id="IPR015854">
    <property type="entry name" value="ABC_transpr_LolD-like"/>
</dbReference>
<dbReference type="PROSITE" id="PS00211">
    <property type="entry name" value="ABC_TRANSPORTER_1"/>
    <property type="match status" value="1"/>
</dbReference>
<accession>A0A1Y2LEC0</accession>
<keyword evidence="5" id="KW-0813">Transport</keyword>
<evidence type="ECO:0000256" key="3">
    <source>
        <dbReference type="ARBA" id="ARBA00005417"/>
    </source>
</evidence>
<dbReference type="Gene3D" id="3.40.50.300">
    <property type="entry name" value="P-loop containing nucleotide triphosphate hydrolases"/>
    <property type="match status" value="1"/>
</dbReference>
<dbReference type="SMART" id="SM00382">
    <property type="entry name" value="AAA"/>
    <property type="match status" value="1"/>
</dbReference>
<dbReference type="CDD" id="cd03255">
    <property type="entry name" value="ABC_MJ0796_LolCDE_FtsE"/>
    <property type="match status" value="1"/>
</dbReference>
<dbReference type="InterPro" id="IPR005286">
    <property type="entry name" value="Cell_div_FtsE"/>
</dbReference>
<sequence>MRYGAQVLTEVVSFRNVGVRYESGPEILRDLNFALHRGSFHFLTGASGAGKSTLMRLLYLALRQTRGEISIFGRDNIRIPRDELPAIRRKIGVVFQDFRLINHLSTFENVALPLRVAGVEDLQIRKNVTELLEWVGLGEQINAIPSRLSGGQQQRVAIARAVIGRPALLLADEPTGNVDDRIAMRLLYLFEELNKLGTTVLIATHNRQLVRKFGHNQWLLEAGTLHDITHST</sequence>
<dbReference type="EMBL" id="JFKB01000003">
    <property type="protein sequence ID" value="OSQ49270.1"/>
    <property type="molecule type" value="Genomic_DNA"/>
</dbReference>
<evidence type="ECO:0000256" key="9">
    <source>
        <dbReference type="ARBA" id="ARBA00022840"/>
    </source>
</evidence>
<dbReference type="PANTHER" id="PTHR24220:SF470">
    <property type="entry name" value="CELL DIVISION ATP-BINDING PROTEIN FTSE"/>
    <property type="match status" value="1"/>
</dbReference>
<dbReference type="InterPro" id="IPR017911">
    <property type="entry name" value="MacB-like_ATP-bd"/>
</dbReference>
<evidence type="ECO:0000259" key="13">
    <source>
        <dbReference type="PROSITE" id="PS50893"/>
    </source>
</evidence>
<keyword evidence="6 12" id="KW-1003">Cell membrane</keyword>
<dbReference type="GO" id="GO:0051301">
    <property type="term" value="P:cell division"/>
    <property type="evidence" value="ECO:0007669"/>
    <property type="project" value="UniProtKB-UniRule"/>
</dbReference>
<dbReference type="InterPro" id="IPR003593">
    <property type="entry name" value="AAA+_ATPase"/>
</dbReference>
<dbReference type="SUPFAM" id="SSF52540">
    <property type="entry name" value="P-loop containing nucleoside triphosphate hydrolases"/>
    <property type="match status" value="1"/>
</dbReference>
<reference evidence="14 15" key="1">
    <citation type="submission" date="2014-03" db="EMBL/GenBank/DDBJ databases">
        <title>The draft genome sequence of Thalassospira alkalitolerans JCM 18968.</title>
        <authorList>
            <person name="Lai Q."/>
            <person name="Shao Z."/>
        </authorList>
    </citation>
    <scope>NUCLEOTIDE SEQUENCE [LARGE SCALE GENOMIC DNA]</scope>
    <source>
        <strain evidence="14 15">JCM 18968</strain>
    </source>
</reference>
<keyword evidence="11 12" id="KW-0131">Cell cycle</keyword>
<evidence type="ECO:0000256" key="5">
    <source>
        <dbReference type="ARBA" id="ARBA00022448"/>
    </source>
</evidence>
<evidence type="ECO:0000256" key="11">
    <source>
        <dbReference type="ARBA" id="ARBA00023306"/>
    </source>
</evidence>
<evidence type="ECO:0000256" key="7">
    <source>
        <dbReference type="ARBA" id="ARBA00022618"/>
    </source>
</evidence>
<dbReference type="InterPro" id="IPR017871">
    <property type="entry name" value="ABC_transporter-like_CS"/>
</dbReference>
<keyword evidence="7 12" id="KW-0132">Cell division</keyword>
<keyword evidence="10 12" id="KW-0472">Membrane</keyword>
<dbReference type="PANTHER" id="PTHR24220">
    <property type="entry name" value="IMPORT ATP-BINDING PROTEIN"/>
    <property type="match status" value="1"/>
</dbReference>
<comment type="function">
    <text evidence="1">Part of the ABC transporter FtsEX involved in cellular division. Important for assembly or stability of the septal ring.</text>
</comment>
<dbReference type="NCBIfam" id="TIGR02673">
    <property type="entry name" value="FtsE"/>
    <property type="match status" value="1"/>
</dbReference>
<dbReference type="Proteomes" id="UP000193396">
    <property type="component" value="Unassembled WGS sequence"/>
</dbReference>
<comment type="subcellular location">
    <subcellularLocation>
        <location evidence="12">Cell inner membrane</location>
        <topology evidence="12">Peripheral membrane protein</topology>
        <orientation evidence="12">Cytoplasmic side</orientation>
    </subcellularLocation>
    <subcellularLocation>
        <location evidence="2">Cell membrane</location>
        <topology evidence="2">Peripheral membrane protein</topology>
    </subcellularLocation>
</comment>
<dbReference type="InterPro" id="IPR003439">
    <property type="entry name" value="ABC_transporter-like_ATP-bd"/>
</dbReference>
<comment type="similarity">
    <text evidence="3 12">Belongs to the ABC transporter superfamily.</text>
</comment>
<evidence type="ECO:0000256" key="4">
    <source>
        <dbReference type="ARBA" id="ARBA00020019"/>
    </source>
</evidence>
<keyword evidence="8 12" id="KW-0547">Nucleotide-binding</keyword>
<dbReference type="InterPro" id="IPR027417">
    <property type="entry name" value="P-loop_NTPase"/>
</dbReference>
<dbReference type="GO" id="GO:0005886">
    <property type="term" value="C:plasma membrane"/>
    <property type="evidence" value="ECO:0007669"/>
    <property type="project" value="UniProtKB-SubCell"/>
</dbReference>
<keyword evidence="15" id="KW-1185">Reference proteome</keyword>
<evidence type="ECO:0000256" key="1">
    <source>
        <dbReference type="ARBA" id="ARBA00002579"/>
    </source>
</evidence>
<dbReference type="Pfam" id="PF00005">
    <property type="entry name" value="ABC_tran"/>
    <property type="match status" value="1"/>
</dbReference>
<organism evidence="14 15">
    <name type="scientific">Thalassospira alkalitolerans</name>
    <dbReference type="NCBI Taxonomy" id="1293890"/>
    <lineage>
        <taxon>Bacteria</taxon>
        <taxon>Pseudomonadati</taxon>
        <taxon>Pseudomonadota</taxon>
        <taxon>Alphaproteobacteria</taxon>
        <taxon>Rhodospirillales</taxon>
        <taxon>Thalassospiraceae</taxon>
        <taxon>Thalassospira</taxon>
    </lineage>
</organism>
<proteinExistence type="inferred from homology"/>
<comment type="subunit">
    <text evidence="12">Homodimer. Forms a membrane-associated complex with FtsX.</text>
</comment>
<evidence type="ECO:0000256" key="2">
    <source>
        <dbReference type="ARBA" id="ARBA00004202"/>
    </source>
</evidence>
<gene>
    <name evidence="12" type="primary">ftsE</name>
    <name evidence="14" type="ORF">TALK_06285</name>
</gene>
<comment type="caution">
    <text evidence="14">The sequence shown here is derived from an EMBL/GenBank/DDBJ whole genome shotgun (WGS) entry which is preliminary data.</text>
</comment>
<evidence type="ECO:0000256" key="6">
    <source>
        <dbReference type="ARBA" id="ARBA00022475"/>
    </source>
</evidence>